<gene>
    <name evidence="3" type="ORF">ATE48_01165</name>
</gene>
<organism evidence="3 4">
    <name type="scientific">Candidatus Viadribacter manganicus</name>
    <dbReference type="NCBI Taxonomy" id="1759059"/>
    <lineage>
        <taxon>Bacteria</taxon>
        <taxon>Pseudomonadati</taxon>
        <taxon>Pseudomonadota</taxon>
        <taxon>Alphaproteobacteria</taxon>
        <taxon>Hyphomonadales</taxon>
        <taxon>Hyphomonadaceae</taxon>
        <taxon>Candidatus Viadribacter</taxon>
    </lineage>
</organism>
<name>A0A1B1ADJ0_9PROT</name>
<dbReference type="EMBL" id="CP013244">
    <property type="protein sequence ID" value="ANP44625.1"/>
    <property type="molecule type" value="Genomic_DNA"/>
</dbReference>
<evidence type="ECO:0000259" key="2">
    <source>
        <dbReference type="Pfam" id="PF21839"/>
    </source>
</evidence>
<evidence type="ECO:0000256" key="1">
    <source>
        <dbReference type="SAM" id="MobiDB-lite"/>
    </source>
</evidence>
<evidence type="ECO:0000313" key="4">
    <source>
        <dbReference type="Proteomes" id="UP000092498"/>
    </source>
</evidence>
<proteinExistence type="predicted"/>
<feature type="domain" description="DUF6898" evidence="2">
    <location>
        <begin position="16"/>
        <end position="68"/>
    </location>
</feature>
<dbReference type="STRING" id="1759059.ATE48_01165"/>
<feature type="region of interest" description="Disordered" evidence="1">
    <location>
        <begin position="68"/>
        <end position="87"/>
    </location>
</feature>
<dbReference type="InterPro" id="IPR054193">
    <property type="entry name" value="DUF6898"/>
</dbReference>
<dbReference type="InParanoid" id="A0A1B1ADJ0"/>
<sequence>MGDVPGASDRVSAQERDVIFEITRIGDVQRVAAVDVASGIEVVVQAPANAALVDVRNLALRKLQRALKGGDDAAGGEGGDGRPGKLV</sequence>
<dbReference type="Proteomes" id="UP000092498">
    <property type="component" value="Chromosome"/>
</dbReference>
<reference evidence="3 4" key="1">
    <citation type="submission" date="2015-11" db="EMBL/GenBank/DDBJ databases">
        <title>Whole-Genome Sequence of Candidatus Oderbacter manganicum from the National Park Lower Oder Valley, Germany.</title>
        <authorList>
            <person name="Braun B."/>
            <person name="Liere K."/>
            <person name="Szewzyk U."/>
        </authorList>
    </citation>
    <scope>NUCLEOTIDE SEQUENCE [LARGE SCALE GENOMIC DNA]</scope>
    <source>
        <strain evidence="3 4">OTSz_A_272</strain>
    </source>
</reference>
<dbReference type="KEGG" id="cbot:ATE48_01165"/>
<evidence type="ECO:0000313" key="3">
    <source>
        <dbReference type="EMBL" id="ANP44625.1"/>
    </source>
</evidence>
<dbReference type="Pfam" id="PF21839">
    <property type="entry name" value="DUF6898"/>
    <property type="match status" value="1"/>
</dbReference>
<accession>A0A1B1ADJ0</accession>
<protein>
    <recommendedName>
        <fullName evidence="2">DUF6898 domain-containing protein</fullName>
    </recommendedName>
</protein>
<keyword evidence="4" id="KW-1185">Reference proteome</keyword>
<dbReference type="AlphaFoldDB" id="A0A1B1ADJ0"/>